<dbReference type="EMBL" id="FNFF01000020">
    <property type="protein sequence ID" value="SDL15700.1"/>
    <property type="molecule type" value="Genomic_DNA"/>
</dbReference>
<keyword evidence="2" id="KW-0812">Transmembrane</keyword>
<keyword evidence="2" id="KW-1133">Transmembrane helix</keyword>
<dbReference type="SUPFAM" id="SSF53850">
    <property type="entry name" value="Periplasmic binding protein-like II"/>
    <property type="match status" value="1"/>
</dbReference>
<dbReference type="AlphaFoldDB" id="A0A1G9HRX4"/>
<dbReference type="Proteomes" id="UP000199155">
    <property type="component" value="Unassembled WGS sequence"/>
</dbReference>
<evidence type="ECO:0000313" key="3">
    <source>
        <dbReference type="EMBL" id="SDL15700.1"/>
    </source>
</evidence>
<evidence type="ECO:0000313" key="4">
    <source>
        <dbReference type="Proteomes" id="UP000199155"/>
    </source>
</evidence>
<dbReference type="STRING" id="417292.SAMN05421806_1202"/>
<keyword evidence="4" id="KW-1185">Reference proteome</keyword>
<sequence>MRGGLLDRVRRAGARARHRVRAGAVRLDPRRSLPALWRWSCGEPSRTGQQPLTSELLRRRRLVLPALALLAFALLAAAYFDVHGRTDHVRGRLAPAVTDLATARVQLERAQKEAVRRFGEPRPDGKAGTHDPPQVDIGERYERFLSDSVQALNGATRSTAFDAAQAQELGVVNGLVGSYRSAVSMASENREDRALRKAGLSYGADILCERPDAALRCTGPADPDNTSAEETERPPTSVLGRIAALERELSQEAERGPRAPAPVLLAVLALLATALFGTVLAGTLRFCRRRLRLISTPLWALAMVAAAVCGLLAAGAVEEHLAQRAVRADLTALTERPTTAPPPTGRTDQADQDAEAALARIERTAAEVTARFDEAGPVGWAQTARIAVGFGVAAALAAGLALYGYGREYPSARAAVLPSGPGGRRAGARRRGRRALVVRTLLGAALFTVAALSVYACTGDEPRKVTVLGPWTDGEEDPFLAALDATGIDYAYTGTRSLRDTLLAQLQAGSPPDVAILNSLGELSEYARDGSVLPLPEGLDDAAVGPWAPEVTAADGDGGPVASRAYWVPVRVDLKSIVWRDPDDDSERRRWCLGLSSGATSGWPGTDWVEDLLLRREGPAVYEAWATGDLAWTSPEVRGAWQEWGELLPGGAAADAALVRSFEPRGGLLDARPQCELEHQGSFIRRHYDPSYVPAPTTDFLPRLGKEHADSFEVSGDMAAVFEDRPEAWELLRRLTSAEARTEWAAAASTGARPFFPGAVGLAPEPGSATQKVQQLINGAGQICFDASDAMPPTLRNAFQRAALAFVGAGNRGSALGPLLERLERERQLQEEDKAFRFDDLCEAPPVP</sequence>
<proteinExistence type="predicted"/>
<protein>
    <submittedName>
        <fullName evidence="3">ABC-type glycerol-3-phosphate transport system, substrate-binding protein</fullName>
    </submittedName>
</protein>
<feature type="transmembrane region" description="Helical" evidence="2">
    <location>
        <begin position="298"/>
        <end position="317"/>
    </location>
</feature>
<feature type="transmembrane region" description="Helical" evidence="2">
    <location>
        <begin position="263"/>
        <end position="286"/>
    </location>
</feature>
<feature type="transmembrane region" description="Helical" evidence="2">
    <location>
        <begin position="386"/>
        <end position="405"/>
    </location>
</feature>
<feature type="region of interest" description="Disordered" evidence="1">
    <location>
        <begin position="114"/>
        <end position="135"/>
    </location>
</feature>
<feature type="compositionally biased region" description="Basic and acidic residues" evidence="1">
    <location>
        <begin position="114"/>
        <end position="129"/>
    </location>
</feature>
<name>A0A1G9HRX4_9ACTN</name>
<evidence type="ECO:0000256" key="2">
    <source>
        <dbReference type="SAM" id="Phobius"/>
    </source>
</evidence>
<feature type="region of interest" description="Disordered" evidence="1">
    <location>
        <begin position="217"/>
        <end position="236"/>
    </location>
</feature>
<reference evidence="3 4" key="1">
    <citation type="submission" date="2016-10" db="EMBL/GenBank/DDBJ databases">
        <authorList>
            <person name="de Groot N.N."/>
        </authorList>
    </citation>
    <scope>NUCLEOTIDE SEQUENCE [LARGE SCALE GENOMIC DNA]</scope>
    <source>
        <strain evidence="3 4">CGMCC 4.5727</strain>
    </source>
</reference>
<gene>
    <name evidence="3" type="ORF">SAMN05421806_1202</name>
</gene>
<feature type="transmembrane region" description="Helical" evidence="2">
    <location>
        <begin position="62"/>
        <end position="80"/>
    </location>
</feature>
<keyword evidence="2" id="KW-0472">Membrane</keyword>
<feature type="transmembrane region" description="Helical" evidence="2">
    <location>
        <begin position="436"/>
        <end position="456"/>
    </location>
</feature>
<evidence type="ECO:0000256" key="1">
    <source>
        <dbReference type="SAM" id="MobiDB-lite"/>
    </source>
</evidence>
<feature type="region of interest" description="Disordered" evidence="1">
    <location>
        <begin position="332"/>
        <end position="353"/>
    </location>
</feature>
<accession>A0A1G9HRX4</accession>
<organism evidence="3 4">
    <name type="scientific">Streptomyces indicus</name>
    <dbReference type="NCBI Taxonomy" id="417292"/>
    <lineage>
        <taxon>Bacteria</taxon>
        <taxon>Bacillati</taxon>
        <taxon>Actinomycetota</taxon>
        <taxon>Actinomycetes</taxon>
        <taxon>Kitasatosporales</taxon>
        <taxon>Streptomycetaceae</taxon>
        <taxon>Streptomyces</taxon>
    </lineage>
</organism>
<dbReference type="Gene3D" id="3.40.190.10">
    <property type="entry name" value="Periplasmic binding protein-like II"/>
    <property type="match status" value="3"/>
</dbReference>